<feature type="compositionally biased region" description="Low complexity" evidence="3">
    <location>
        <begin position="788"/>
        <end position="803"/>
    </location>
</feature>
<dbReference type="InterPro" id="IPR036054">
    <property type="entry name" value="BTG-like_sf"/>
</dbReference>
<dbReference type="SUPFAM" id="SSF160696">
    <property type="entry name" value="BTG domain-like"/>
    <property type="match status" value="1"/>
</dbReference>
<dbReference type="PANTHER" id="PTHR17537">
    <property type="entry name" value="TRANSDUCER OF ERBB2 TOB"/>
    <property type="match status" value="1"/>
</dbReference>
<feature type="region of interest" description="Disordered" evidence="3">
    <location>
        <begin position="777"/>
        <end position="833"/>
    </location>
</feature>
<gene>
    <name evidence="5" type="ORF">TBRA_LOCUS11300</name>
</gene>
<dbReference type="FunFam" id="3.90.640.90:FF:000001">
    <property type="entry name" value="TOB1 isoform 1"/>
    <property type="match status" value="1"/>
</dbReference>
<dbReference type="InterPro" id="IPR043502">
    <property type="entry name" value="DNA/RNA_pol_sf"/>
</dbReference>
<dbReference type="PRINTS" id="PR00310">
    <property type="entry name" value="ANTIPRLFBTG1"/>
</dbReference>
<evidence type="ECO:0000256" key="2">
    <source>
        <dbReference type="ARBA" id="ARBA00022553"/>
    </source>
</evidence>
<name>A0A6H5IRT7_9HYME</name>
<feature type="compositionally biased region" description="Polar residues" evidence="3">
    <location>
        <begin position="926"/>
        <end position="937"/>
    </location>
</feature>
<protein>
    <recommendedName>
        <fullName evidence="4">Reverse transcriptase domain-containing protein</fullName>
    </recommendedName>
</protein>
<comment type="similarity">
    <text evidence="1">Belongs to the BTG family.</text>
</comment>
<dbReference type="InterPro" id="IPR000477">
    <property type="entry name" value="RT_dom"/>
</dbReference>
<feature type="compositionally biased region" description="Low complexity" evidence="3">
    <location>
        <begin position="810"/>
        <end position="824"/>
    </location>
</feature>
<dbReference type="GO" id="GO:0005737">
    <property type="term" value="C:cytoplasm"/>
    <property type="evidence" value="ECO:0007669"/>
    <property type="project" value="TreeGrafter"/>
</dbReference>
<dbReference type="SMART" id="SM00099">
    <property type="entry name" value="btg1"/>
    <property type="match status" value="1"/>
</dbReference>
<dbReference type="GO" id="GO:0005634">
    <property type="term" value="C:nucleus"/>
    <property type="evidence" value="ECO:0007669"/>
    <property type="project" value="TreeGrafter"/>
</dbReference>
<evidence type="ECO:0000313" key="6">
    <source>
        <dbReference type="Proteomes" id="UP000479190"/>
    </source>
</evidence>
<dbReference type="Proteomes" id="UP000479190">
    <property type="component" value="Unassembled WGS sequence"/>
</dbReference>
<dbReference type="Pfam" id="PF00078">
    <property type="entry name" value="RVT_1"/>
    <property type="match status" value="1"/>
</dbReference>
<dbReference type="InterPro" id="IPR002087">
    <property type="entry name" value="Anti_prolifrtn"/>
</dbReference>
<evidence type="ECO:0000313" key="5">
    <source>
        <dbReference type="EMBL" id="CAB0039561.1"/>
    </source>
</evidence>
<dbReference type="InterPro" id="IPR043128">
    <property type="entry name" value="Rev_trsase/Diguanyl_cyclase"/>
</dbReference>
<sequence length="1119" mass="122709">MNHLLQDLDFVRGYQDDIIVLSVSHEQHLQHLRELLTILKRAGLFVNWKKCQIGRSEKDPHGRFICTTCFWPLGAIMCSGRWTVEMPVSSILNIRAHDACNDVHEARRKNSTRSTSRCVIGACTARHRVHELVHTQLDLHTFACCVRLINNFTITNDARAFYRTNKKVRCVGSRISKELEAELDSNKKLQCRLSKHLKHQTERKASAVARPCVVIATCDCNNYYHYYYTTTTTTTTTIFSSTTITTTTSPTIPTITTTTTTGLVYIPIQVEFESVYNCALGAVEKFRETTYTDATMIANTSLPLHFSCSCKNSKCDAMTRLFGLLHAAAAVIRFSFVCVHVADSSSSQGTATLIELCEKKTQLKIGRIALKKKRVRNKIPHELWPRSCVALCAPAFVCNIDIPQTRRTHTTLCVHHMQHILTHNIWKLRCMAYSYMHAGRSNYLEARDSYDDVFNDSTVAQRLARIGRLRIQYLRSSQQRGNSSNNSRGWVGMIAATAAVATVTYIVRIAPTTATVTATMPAARTEWRLVGQKQKSEARQANTEQSRSRPVMARMYNIHFCLLIDLKNDKNVRLTVFINRYFFYLNERPMSNWLQCRIACMRRSTFGRQLTHSLKIHLSKPSKMHIEVQVALNFVISYLYNKLPRRRVNIFGEELEKALKDKFKGHWYPEKPFKGSAFRCLKTGDPIDPVLERAAKESGVPITDILENLPAELAVWVDPGEVSYRIGETSQVKILYSESADPHDESSADREVTKTFNPEAQCFRPIEAVGSSLSGLSLSPKSTSPFPSSMASNVSSGSANNCNQQNGHVSGSSSAPSPTPLTSSFKGSPSPVPAFIPRSTAPLTFTTATFAQTKFGSTKLKTSSKRANRMSPTEFSNYIKQRAMQQQIHHHHPHHPGQQSTGQQQQQQQQQQSSAGPHSGTVLPVVSQQGSPSNRSLSPGGGLVNGHGQHSSGAADPSAYFFHQAAAAGAAPPAYHPQFPSHRDIFGSASSHGGYLADLYAGTAKFPSSYLDPSGLGHQFYGGSNLGNSAGSPVGAIAAVPSGAPNALGPIGSASAGAIGSPVASSAVGSPPSNAAVAAAAGQQSQQDKSALSDGLNNFGLGSVTPYPASNYQHLLVAN</sequence>
<accession>A0A6H5IRT7</accession>
<evidence type="ECO:0000256" key="1">
    <source>
        <dbReference type="ARBA" id="ARBA00007989"/>
    </source>
</evidence>
<dbReference type="GO" id="GO:0071897">
    <property type="term" value="P:DNA biosynthetic process"/>
    <property type="evidence" value="ECO:0007669"/>
    <property type="project" value="UniProtKB-ARBA"/>
</dbReference>
<proteinExistence type="inferred from homology"/>
<dbReference type="GO" id="GO:0003714">
    <property type="term" value="F:transcription corepressor activity"/>
    <property type="evidence" value="ECO:0007669"/>
    <property type="project" value="TreeGrafter"/>
</dbReference>
<keyword evidence="2" id="KW-0597">Phosphoprotein</keyword>
<dbReference type="Gene3D" id="3.90.640.90">
    <property type="entry name" value="Anti-proliferative protein, N-terminal domain"/>
    <property type="match status" value="1"/>
</dbReference>
<feature type="region of interest" description="Disordered" evidence="3">
    <location>
        <begin position="882"/>
        <end position="956"/>
    </location>
</feature>
<dbReference type="OrthoDB" id="19928at2759"/>
<dbReference type="Gene3D" id="3.30.70.270">
    <property type="match status" value="1"/>
</dbReference>
<reference evidence="5 6" key="1">
    <citation type="submission" date="2020-02" db="EMBL/GenBank/DDBJ databases">
        <authorList>
            <person name="Ferguson B K."/>
        </authorList>
    </citation>
    <scope>NUCLEOTIDE SEQUENCE [LARGE SCALE GENOMIC DNA]</scope>
</reference>
<feature type="compositionally biased region" description="Basic and acidic residues" evidence="3">
    <location>
        <begin position="740"/>
        <end position="753"/>
    </location>
</feature>
<feature type="compositionally biased region" description="Low complexity" evidence="3">
    <location>
        <begin position="896"/>
        <end position="920"/>
    </location>
</feature>
<dbReference type="PROSITE" id="PS50878">
    <property type="entry name" value="RT_POL"/>
    <property type="match status" value="1"/>
</dbReference>
<feature type="domain" description="Reverse transcriptase" evidence="4">
    <location>
        <begin position="1"/>
        <end position="65"/>
    </location>
</feature>
<organism evidence="5 6">
    <name type="scientific">Trichogramma brassicae</name>
    <dbReference type="NCBI Taxonomy" id="86971"/>
    <lineage>
        <taxon>Eukaryota</taxon>
        <taxon>Metazoa</taxon>
        <taxon>Ecdysozoa</taxon>
        <taxon>Arthropoda</taxon>
        <taxon>Hexapoda</taxon>
        <taxon>Insecta</taxon>
        <taxon>Pterygota</taxon>
        <taxon>Neoptera</taxon>
        <taxon>Endopterygota</taxon>
        <taxon>Hymenoptera</taxon>
        <taxon>Apocrita</taxon>
        <taxon>Proctotrupomorpha</taxon>
        <taxon>Chalcidoidea</taxon>
        <taxon>Trichogrammatidae</taxon>
        <taxon>Trichogramma</taxon>
    </lineage>
</organism>
<evidence type="ECO:0000256" key="3">
    <source>
        <dbReference type="SAM" id="MobiDB-lite"/>
    </source>
</evidence>
<dbReference type="EMBL" id="CADCXV010000969">
    <property type="protein sequence ID" value="CAB0039561.1"/>
    <property type="molecule type" value="Genomic_DNA"/>
</dbReference>
<evidence type="ECO:0000259" key="4">
    <source>
        <dbReference type="PROSITE" id="PS50878"/>
    </source>
</evidence>
<dbReference type="PANTHER" id="PTHR17537:SF5">
    <property type="entry name" value="TRANSDUCER OF ERBB2, ISOFORM A"/>
    <property type="match status" value="1"/>
</dbReference>
<feature type="region of interest" description="Disordered" evidence="3">
    <location>
        <begin position="737"/>
        <end position="756"/>
    </location>
</feature>
<dbReference type="InterPro" id="IPR015676">
    <property type="entry name" value="Tob1/2"/>
</dbReference>
<dbReference type="SUPFAM" id="SSF56672">
    <property type="entry name" value="DNA/RNA polymerases"/>
    <property type="match status" value="1"/>
</dbReference>
<dbReference type="Pfam" id="PF07742">
    <property type="entry name" value="BTG"/>
    <property type="match status" value="1"/>
</dbReference>
<dbReference type="AlphaFoldDB" id="A0A6H5IRT7"/>
<keyword evidence="6" id="KW-1185">Reference proteome</keyword>